<keyword evidence="2" id="KW-1185">Reference proteome</keyword>
<organism evidence="1 2">
    <name type="scientific">Ancylostoma ceylanicum</name>
    <dbReference type="NCBI Taxonomy" id="53326"/>
    <lineage>
        <taxon>Eukaryota</taxon>
        <taxon>Metazoa</taxon>
        <taxon>Ecdysozoa</taxon>
        <taxon>Nematoda</taxon>
        <taxon>Chromadorea</taxon>
        <taxon>Rhabditida</taxon>
        <taxon>Rhabditina</taxon>
        <taxon>Rhabditomorpha</taxon>
        <taxon>Strongyloidea</taxon>
        <taxon>Ancylostomatidae</taxon>
        <taxon>Ancylostomatinae</taxon>
        <taxon>Ancylostoma</taxon>
    </lineage>
</organism>
<proteinExistence type="predicted"/>
<dbReference type="Proteomes" id="UP000024635">
    <property type="component" value="Unassembled WGS sequence"/>
</dbReference>
<dbReference type="EMBL" id="JARK01001627">
    <property type="protein sequence ID" value="EYB85768.1"/>
    <property type="molecule type" value="Genomic_DNA"/>
</dbReference>
<reference evidence="2" key="1">
    <citation type="journal article" date="2015" name="Nat. Genet.">
        <title>The genome and transcriptome of the zoonotic hookworm Ancylostoma ceylanicum identify infection-specific gene families.</title>
        <authorList>
            <person name="Schwarz E.M."/>
            <person name="Hu Y."/>
            <person name="Antoshechkin I."/>
            <person name="Miller M.M."/>
            <person name="Sternberg P.W."/>
            <person name="Aroian R.V."/>
        </authorList>
    </citation>
    <scope>NUCLEOTIDE SEQUENCE</scope>
    <source>
        <strain evidence="2">HY135</strain>
    </source>
</reference>
<evidence type="ECO:0000313" key="2">
    <source>
        <dbReference type="Proteomes" id="UP000024635"/>
    </source>
</evidence>
<dbReference type="AlphaFoldDB" id="A0A016S550"/>
<comment type="caution">
    <text evidence="1">The sequence shown here is derived from an EMBL/GenBank/DDBJ whole genome shotgun (WGS) entry which is preliminary data.</text>
</comment>
<gene>
    <name evidence="1" type="primary">Acey_s0291.g1565</name>
    <name evidence="1" type="ORF">Y032_0291g1565</name>
</gene>
<evidence type="ECO:0000313" key="1">
    <source>
        <dbReference type="EMBL" id="EYB85768.1"/>
    </source>
</evidence>
<protein>
    <submittedName>
        <fullName evidence="1">Uncharacterized protein</fullName>
    </submittedName>
</protein>
<sequence>MDRMNTKLYYTMTEDFYCTDNSKQNIVHTTVPKKITIRNKVDPAKTHHVNVQSIAMRVREAKIENHIGLYTPATNDGGGGLVQGTVAAIYLAYPRLWPTESFAFLSPIMNNQNEVRVCVEALCGL</sequence>
<accession>A0A016S550</accession>
<name>A0A016S550_9BILA</name>